<feature type="transmembrane region" description="Helical" evidence="1">
    <location>
        <begin position="47"/>
        <end position="68"/>
    </location>
</feature>
<keyword evidence="1" id="KW-0472">Membrane</keyword>
<sequence length="152" mass="17687">MMKILLMIILISIIFSGVKSPLMLVMLILTQTILVSAMIYYSQLYFWIPYILILIFLGGMLVIFIYIASLSSNDKLIFKINGMMLFSALILFMAYMNFQNNYITNFEKMELMDSMYLNNKMITTLLMALFLMITLFIIVKISNLNKGPLRKK</sequence>
<keyword evidence="2" id="KW-0496">Mitochondrion</keyword>
<organism evidence="2">
    <name type="scientific">Rhynchothorax sp. JZ-2022</name>
    <dbReference type="NCBI Taxonomy" id="2992009"/>
    <lineage>
        <taxon>Eukaryota</taxon>
        <taxon>Metazoa</taxon>
        <taxon>Ecdysozoa</taxon>
        <taxon>Arthropoda</taxon>
        <taxon>Chelicerata</taxon>
        <taxon>Pycnogonida</taxon>
        <taxon>Pantopoda</taxon>
        <taxon>Rhynchothorax</taxon>
    </lineage>
</organism>
<gene>
    <name evidence="2" type="primary">nad6</name>
</gene>
<accession>A0A9E7V7B6</accession>
<name>A0A9E7V7B6_9CHEL</name>
<evidence type="ECO:0000313" key="2">
    <source>
        <dbReference type="EMBL" id="UZA61297.1"/>
    </source>
</evidence>
<dbReference type="EMBL" id="OK649914">
    <property type="protein sequence ID" value="UZA61297.1"/>
    <property type="molecule type" value="Genomic_DNA"/>
</dbReference>
<evidence type="ECO:0000256" key="1">
    <source>
        <dbReference type="SAM" id="Phobius"/>
    </source>
</evidence>
<dbReference type="AlphaFoldDB" id="A0A9E7V7B6"/>
<protein>
    <submittedName>
        <fullName evidence="2">NADH dehydrogenase subunit 6</fullName>
    </submittedName>
</protein>
<proteinExistence type="predicted"/>
<feature type="transmembrane region" description="Helical" evidence="1">
    <location>
        <begin position="80"/>
        <end position="98"/>
    </location>
</feature>
<keyword evidence="1" id="KW-0812">Transmembrane</keyword>
<keyword evidence="1" id="KW-1133">Transmembrane helix</keyword>
<feature type="transmembrane region" description="Helical" evidence="1">
    <location>
        <begin position="121"/>
        <end position="142"/>
    </location>
</feature>
<reference evidence="2" key="1">
    <citation type="journal article" date="2022" name="Polar Biol.">
        <title>Mitochondrial genomes provide insight into interfamilial relationships within Pycnogonida.</title>
        <authorList>
            <person name="Zehnpfennig J.R."/>
            <person name="Varney R.M."/>
            <person name="Halanych K.M."/>
            <person name="Mahon A.R."/>
        </authorList>
    </citation>
    <scope>NUCLEOTIDE SEQUENCE</scope>
</reference>
<geneLocation type="mitochondrion" evidence="2"/>